<evidence type="ECO:0000313" key="1">
    <source>
        <dbReference type="EMBL" id="GAH53885.1"/>
    </source>
</evidence>
<dbReference type="AlphaFoldDB" id="X1H9Y7"/>
<accession>X1H9Y7</accession>
<name>X1H9Y7_9ZZZZ</name>
<dbReference type="Pfam" id="PF02620">
    <property type="entry name" value="YceD"/>
    <property type="match status" value="1"/>
</dbReference>
<proteinExistence type="predicted"/>
<protein>
    <recommendedName>
        <fullName evidence="2">DUF177 domain-containing protein</fullName>
    </recommendedName>
</protein>
<comment type="caution">
    <text evidence="1">The sequence shown here is derived from an EMBL/GenBank/DDBJ whole genome shotgun (WGS) entry which is preliminary data.</text>
</comment>
<sequence>MGKHEFNFKLDFRFFEYFENSEIKEGNLSGKVTVNKKPPVIELHFNIQGEVNITCDRCLECFNFPVQYTGTVFAKFGESSEELTDDMIFLSTEDHEINISQIFYDFICLSLPYKRIHPNGKNGKSLCNKEMLKACTEVLKPMIR</sequence>
<reference evidence="1" key="1">
    <citation type="journal article" date="2014" name="Front. Microbiol.">
        <title>High frequency of phylogenetically diverse reductive dehalogenase-homologous genes in deep subseafloor sedimentary metagenomes.</title>
        <authorList>
            <person name="Kawai M."/>
            <person name="Futagami T."/>
            <person name="Toyoda A."/>
            <person name="Takaki Y."/>
            <person name="Nishi S."/>
            <person name="Hori S."/>
            <person name="Arai W."/>
            <person name="Tsubouchi T."/>
            <person name="Morono Y."/>
            <person name="Uchiyama I."/>
            <person name="Ito T."/>
            <person name="Fujiyama A."/>
            <person name="Inagaki F."/>
            <person name="Takami H."/>
        </authorList>
    </citation>
    <scope>NUCLEOTIDE SEQUENCE</scope>
    <source>
        <strain evidence="1">Expedition CK06-06</strain>
    </source>
</reference>
<gene>
    <name evidence="1" type="ORF">S03H2_28053</name>
</gene>
<evidence type="ECO:0008006" key="2">
    <source>
        <dbReference type="Google" id="ProtNLM"/>
    </source>
</evidence>
<dbReference type="InterPro" id="IPR003772">
    <property type="entry name" value="YceD"/>
</dbReference>
<organism evidence="1">
    <name type="scientific">marine sediment metagenome</name>
    <dbReference type="NCBI Taxonomy" id="412755"/>
    <lineage>
        <taxon>unclassified sequences</taxon>
        <taxon>metagenomes</taxon>
        <taxon>ecological metagenomes</taxon>
    </lineage>
</organism>
<dbReference type="EMBL" id="BARU01016896">
    <property type="protein sequence ID" value="GAH53885.1"/>
    <property type="molecule type" value="Genomic_DNA"/>
</dbReference>